<dbReference type="PROSITE" id="PS51257">
    <property type="entry name" value="PROKAR_LIPOPROTEIN"/>
    <property type="match status" value="1"/>
</dbReference>
<dbReference type="Proteomes" id="UP000011715">
    <property type="component" value="Unassembled WGS sequence"/>
</dbReference>
<evidence type="ECO:0000256" key="1">
    <source>
        <dbReference type="SAM" id="MobiDB-lite"/>
    </source>
</evidence>
<dbReference type="VEuPathDB" id="FungiDB:MAPG_09013"/>
<name>A0A0C4E8U4_MAGP6</name>
<dbReference type="SUPFAM" id="SSF51905">
    <property type="entry name" value="FAD/NAD(P)-binding domain"/>
    <property type="match status" value="1"/>
</dbReference>
<reference evidence="4" key="5">
    <citation type="submission" date="2015-06" db="UniProtKB">
        <authorList>
            <consortium name="EnsemblFungi"/>
        </authorList>
    </citation>
    <scope>IDENTIFICATION</scope>
    <source>
        <strain evidence="4">ATCC 64411</strain>
    </source>
</reference>
<dbReference type="eggNOG" id="KOG2852">
    <property type="taxonomic scope" value="Eukaryota"/>
</dbReference>
<dbReference type="Pfam" id="PF01266">
    <property type="entry name" value="DAO"/>
    <property type="match status" value="2"/>
</dbReference>
<feature type="region of interest" description="Disordered" evidence="1">
    <location>
        <begin position="104"/>
        <end position="185"/>
    </location>
</feature>
<dbReference type="Gene3D" id="3.30.9.10">
    <property type="entry name" value="D-Amino Acid Oxidase, subunit A, domain 2"/>
    <property type="match status" value="1"/>
</dbReference>
<dbReference type="STRING" id="644358.A0A0C4E8U4"/>
<reference evidence="3" key="2">
    <citation type="submission" date="2010-05" db="EMBL/GenBank/DDBJ databases">
        <title>The Genome Sequence of Magnaporthe poae strain ATCC 64411.</title>
        <authorList>
            <consortium name="The Broad Institute Genome Sequencing Platform"/>
            <consortium name="Broad Institute Genome Sequencing Center for Infectious Disease"/>
            <person name="Ma L.-J."/>
            <person name="Dead R."/>
            <person name="Young S."/>
            <person name="Zeng Q."/>
            <person name="Koehrsen M."/>
            <person name="Alvarado L."/>
            <person name="Berlin A."/>
            <person name="Chapman S.B."/>
            <person name="Chen Z."/>
            <person name="Freedman E."/>
            <person name="Gellesch M."/>
            <person name="Goldberg J."/>
            <person name="Griggs A."/>
            <person name="Gujja S."/>
            <person name="Heilman E.R."/>
            <person name="Heiman D."/>
            <person name="Hepburn T."/>
            <person name="Howarth C."/>
            <person name="Jen D."/>
            <person name="Larson L."/>
            <person name="Mehta T."/>
            <person name="Neiman D."/>
            <person name="Pearson M."/>
            <person name="Roberts A."/>
            <person name="Saif S."/>
            <person name="Shea T."/>
            <person name="Shenoy N."/>
            <person name="Sisk P."/>
            <person name="Stolte C."/>
            <person name="Sykes S."/>
            <person name="Walk T."/>
            <person name="White J."/>
            <person name="Yandava C."/>
            <person name="Haas B."/>
            <person name="Nusbaum C."/>
            <person name="Birren B."/>
        </authorList>
    </citation>
    <scope>NUCLEOTIDE SEQUENCE</scope>
    <source>
        <strain evidence="3">ATCC 64411</strain>
    </source>
</reference>
<feature type="compositionally biased region" description="Basic residues" evidence="1">
    <location>
        <begin position="126"/>
        <end position="136"/>
    </location>
</feature>
<feature type="compositionally biased region" description="Low complexity" evidence="1">
    <location>
        <begin position="362"/>
        <end position="371"/>
    </location>
</feature>
<evidence type="ECO:0000313" key="3">
    <source>
        <dbReference type="EMBL" id="KLU90048.1"/>
    </source>
</evidence>
<feature type="region of interest" description="Disordered" evidence="1">
    <location>
        <begin position="491"/>
        <end position="510"/>
    </location>
</feature>
<dbReference type="EMBL" id="GL876974">
    <property type="protein sequence ID" value="KLU90048.1"/>
    <property type="molecule type" value="Genomic_DNA"/>
</dbReference>
<dbReference type="PANTHER" id="PTHR13847:SF150">
    <property type="entry name" value="OXIDOREDUCTASE TDA3-RELATED"/>
    <property type="match status" value="1"/>
</dbReference>
<feature type="domain" description="FAD dependent oxidoreductase" evidence="2">
    <location>
        <begin position="537"/>
        <end position="821"/>
    </location>
</feature>
<keyword evidence="5" id="KW-1185">Reference proteome</keyword>
<evidence type="ECO:0000313" key="4">
    <source>
        <dbReference type="EnsemblFungi" id="MAPG_09013T0"/>
    </source>
</evidence>
<evidence type="ECO:0000313" key="5">
    <source>
        <dbReference type="Proteomes" id="UP000011715"/>
    </source>
</evidence>
<accession>A0A0C4E8U4</accession>
<reference evidence="5" key="1">
    <citation type="submission" date="2010-05" db="EMBL/GenBank/DDBJ databases">
        <title>The genome sequence of Magnaporthe poae strain ATCC 64411.</title>
        <authorList>
            <person name="Ma L.-J."/>
            <person name="Dead R."/>
            <person name="Young S."/>
            <person name="Zeng Q."/>
            <person name="Koehrsen M."/>
            <person name="Alvarado L."/>
            <person name="Berlin A."/>
            <person name="Chapman S.B."/>
            <person name="Chen Z."/>
            <person name="Freedman E."/>
            <person name="Gellesch M."/>
            <person name="Goldberg J."/>
            <person name="Griggs A."/>
            <person name="Gujja S."/>
            <person name="Heilman E.R."/>
            <person name="Heiman D."/>
            <person name="Hepburn T."/>
            <person name="Howarth C."/>
            <person name="Jen D."/>
            <person name="Larson L."/>
            <person name="Mehta T."/>
            <person name="Neiman D."/>
            <person name="Pearson M."/>
            <person name="Roberts A."/>
            <person name="Saif S."/>
            <person name="Shea T."/>
            <person name="Shenoy N."/>
            <person name="Sisk P."/>
            <person name="Stolte C."/>
            <person name="Sykes S."/>
            <person name="Walk T."/>
            <person name="White J."/>
            <person name="Yandava C."/>
            <person name="Haas B."/>
            <person name="Nusbaum C."/>
            <person name="Birren B."/>
        </authorList>
    </citation>
    <scope>NUCLEOTIDE SEQUENCE [LARGE SCALE GENOMIC DNA]</scope>
    <source>
        <strain evidence="5">ATCC 64411 / 73-15</strain>
    </source>
</reference>
<dbReference type="PANTHER" id="PTHR13847">
    <property type="entry name" value="SARCOSINE DEHYDROGENASE-RELATED"/>
    <property type="match status" value="1"/>
</dbReference>
<reference evidence="3" key="3">
    <citation type="submission" date="2011-03" db="EMBL/GenBank/DDBJ databases">
        <title>Annotation of Magnaporthe poae ATCC 64411.</title>
        <authorList>
            <person name="Ma L.-J."/>
            <person name="Dead R."/>
            <person name="Young S.K."/>
            <person name="Zeng Q."/>
            <person name="Gargeya S."/>
            <person name="Fitzgerald M."/>
            <person name="Haas B."/>
            <person name="Abouelleil A."/>
            <person name="Alvarado L."/>
            <person name="Arachchi H.M."/>
            <person name="Berlin A."/>
            <person name="Brown A."/>
            <person name="Chapman S.B."/>
            <person name="Chen Z."/>
            <person name="Dunbar C."/>
            <person name="Freedman E."/>
            <person name="Gearin G."/>
            <person name="Gellesch M."/>
            <person name="Goldberg J."/>
            <person name="Griggs A."/>
            <person name="Gujja S."/>
            <person name="Heiman D."/>
            <person name="Howarth C."/>
            <person name="Larson L."/>
            <person name="Lui A."/>
            <person name="MacDonald P.J.P."/>
            <person name="Mehta T."/>
            <person name="Montmayeur A."/>
            <person name="Murphy C."/>
            <person name="Neiman D."/>
            <person name="Pearson M."/>
            <person name="Priest M."/>
            <person name="Roberts A."/>
            <person name="Saif S."/>
            <person name="Shea T."/>
            <person name="Shenoy N."/>
            <person name="Sisk P."/>
            <person name="Stolte C."/>
            <person name="Sykes S."/>
            <person name="Yandava C."/>
            <person name="Wortman J."/>
            <person name="Nusbaum C."/>
            <person name="Birren B."/>
        </authorList>
    </citation>
    <scope>NUCLEOTIDE SEQUENCE</scope>
    <source>
        <strain evidence="3">ATCC 64411</strain>
    </source>
</reference>
<feature type="region of interest" description="Disordered" evidence="1">
    <location>
        <begin position="288"/>
        <end position="431"/>
    </location>
</feature>
<dbReference type="GO" id="GO:0005770">
    <property type="term" value="C:late endosome"/>
    <property type="evidence" value="ECO:0007669"/>
    <property type="project" value="TreeGrafter"/>
</dbReference>
<protein>
    <submittedName>
        <fullName evidence="3">FAD-dependent oxidoreductase</fullName>
    </submittedName>
</protein>
<feature type="compositionally biased region" description="Polar residues" evidence="1">
    <location>
        <begin position="341"/>
        <end position="358"/>
    </location>
</feature>
<dbReference type="EMBL" id="ADBL01002206">
    <property type="status" value="NOT_ANNOTATED_CDS"/>
    <property type="molecule type" value="Genomic_DNA"/>
</dbReference>
<evidence type="ECO:0000259" key="2">
    <source>
        <dbReference type="Pfam" id="PF01266"/>
    </source>
</evidence>
<dbReference type="GO" id="GO:0005829">
    <property type="term" value="C:cytosol"/>
    <property type="evidence" value="ECO:0007669"/>
    <property type="project" value="GOC"/>
</dbReference>
<gene>
    <name evidence="3" type="ORF">MAPG_09013</name>
</gene>
<dbReference type="Gene3D" id="3.50.50.60">
    <property type="entry name" value="FAD/NAD(P)-binding domain"/>
    <property type="match status" value="2"/>
</dbReference>
<feature type="domain" description="FAD dependent oxidoreductase" evidence="2">
    <location>
        <begin position="8"/>
        <end position="100"/>
    </location>
</feature>
<dbReference type="EnsemblFungi" id="MAPG_09013T0">
    <property type="protein sequence ID" value="MAPG_09013T0"/>
    <property type="gene ID" value="MAPG_09013"/>
</dbReference>
<dbReference type="InterPro" id="IPR006076">
    <property type="entry name" value="FAD-dep_OxRdtase"/>
</dbReference>
<dbReference type="AlphaFoldDB" id="A0A0C4E8U4"/>
<dbReference type="OrthoDB" id="498204at2759"/>
<feature type="compositionally biased region" description="Polar residues" evidence="1">
    <location>
        <begin position="139"/>
        <end position="155"/>
    </location>
</feature>
<sequence>MDRTPRNIVIVGGGVMGCTTAYYLTRHPKYDPEIHTITIVEAAGIASSASGKAGGLLGLWAYPEETVPLSYRLHRELADEHGGDSRWGYRRLQGCGTIRVNLQDPQDAVYGPPPPPDEDGGGGKGRAVKKNKKRKRDTASLSARLNAETTELTSEPRSRSPTTAPPQPGQTQQGQPALETPIPQPTAPIQVPVLAAVALQPEPQQLEPQHLETQHPGSRSPGPQHSERRIDIIPELPLQPPPLEQQVEQIIRQQEHQHLSDKPVPVAVLFGLKTGSCTRWKSIFRYSNGDVTYGPRVPSLPPQNSGDDPTNAKATSPDRTITAPCSESGHQEVLPTIEQEAPNNTPQPNSNGDSVPTETTNHHSTSSSSSNGQDALRTPGAPPRTDEESGTGPNALSAKEVVPPTSEPSHVAPNGSRDAAMNGMADNGQDEGAEGLVTEQLQSPAENVANTIDSGLNGGAAELPIGSQSMVDDLSVTVVVASKDVDVAGLQNGAPGESTDAHIGTRNGITEPRDGGCIHVFGGSSEGATQEPWHKVPKLDETASASMTELPLPAELDWVKRDIVSAWEEQGYLGRNETAQVHPYHFTTSMAALAQERGVNVRLGTKVTRIITSAAVSNGKASGGSGGAVVRGVELLDRNRNHAWTMEDVTDVLVTAGPWTSTLLPQSKVRPVRAHSVVWEADVSPFAVFTSITLPDGYVPAHRVEKGEKRKHNRVDPEAYARPFGEVYACGEIDELVPLPPTADMVEADESQCEDLIAYLGLVSPQLASAPVKARQACYMPERKPHPVFGQTLTPGLWVAAGHSCWGIQHAPATGLLMAEMMMDGRVSSIEPGLIAKFDPRRAKI</sequence>
<dbReference type="GO" id="GO:0042147">
    <property type="term" value="P:retrograde transport, endosome to Golgi"/>
    <property type="evidence" value="ECO:0007669"/>
    <property type="project" value="TreeGrafter"/>
</dbReference>
<feature type="compositionally biased region" description="Polar residues" evidence="1">
    <location>
        <begin position="302"/>
        <end position="325"/>
    </location>
</feature>
<dbReference type="InterPro" id="IPR036188">
    <property type="entry name" value="FAD/NAD-bd_sf"/>
</dbReference>
<organism evidence="4 5">
    <name type="scientific">Magnaporthiopsis poae (strain ATCC 64411 / 73-15)</name>
    <name type="common">Kentucky bluegrass fungus</name>
    <name type="synonym">Magnaporthe poae</name>
    <dbReference type="NCBI Taxonomy" id="644358"/>
    <lineage>
        <taxon>Eukaryota</taxon>
        <taxon>Fungi</taxon>
        <taxon>Dikarya</taxon>
        <taxon>Ascomycota</taxon>
        <taxon>Pezizomycotina</taxon>
        <taxon>Sordariomycetes</taxon>
        <taxon>Sordariomycetidae</taxon>
        <taxon>Magnaporthales</taxon>
        <taxon>Magnaporthaceae</taxon>
        <taxon>Magnaporthiopsis</taxon>
    </lineage>
</organism>
<reference evidence="4" key="4">
    <citation type="journal article" date="2015" name="G3 (Bethesda)">
        <title>Genome sequences of three phytopathogenic species of the Magnaporthaceae family of fungi.</title>
        <authorList>
            <person name="Okagaki L.H."/>
            <person name="Nunes C.C."/>
            <person name="Sailsbery J."/>
            <person name="Clay B."/>
            <person name="Brown D."/>
            <person name="John T."/>
            <person name="Oh Y."/>
            <person name="Young N."/>
            <person name="Fitzgerald M."/>
            <person name="Haas B.J."/>
            <person name="Zeng Q."/>
            <person name="Young S."/>
            <person name="Adiconis X."/>
            <person name="Fan L."/>
            <person name="Levin J.Z."/>
            <person name="Mitchell T.K."/>
            <person name="Okubara P.A."/>
            <person name="Farman M.L."/>
            <person name="Kohn L.M."/>
            <person name="Birren B."/>
            <person name="Ma L.-J."/>
            <person name="Dean R.A."/>
        </authorList>
    </citation>
    <scope>NUCLEOTIDE SEQUENCE</scope>
    <source>
        <strain evidence="4">ATCC 64411 / 73-15</strain>
    </source>
</reference>
<proteinExistence type="predicted"/>